<evidence type="ECO:0000259" key="4">
    <source>
        <dbReference type="Pfam" id="PF03865"/>
    </source>
</evidence>
<dbReference type="Proteomes" id="UP000295129">
    <property type="component" value="Unassembled WGS sequence"/>
</dbReference>
<evidence type="ECO:0000256" key="1">
    <source>
        <dbReference type="ARBA" id="ARBA00022452"/>
    </source>
</evidence>
<dbReference type="InterPro" id="IPR005565">
    <property type="entry name" value="Hemolysn_activator_HlyB_C"/>
</dbReference>
<dbReference type="Pfam" id="PF08479">
    <property type="entry name" value="POTRA_2"/>
    <property type="match status" value="1"/>
</dbReference>
<organism evidence="6 7">
    <name type="scientific">Azoarcus indigens</name>
    <dbReference type="NCBI Taxonomy" id="29545"/>
    <lineage>
        <taxon>Bacteria</taxon>
        <taxon>Pseudomonadati</taxon>
        <taxon>Pseudomonadota</taxon>
        <taxon>Betaproteobacteria</taxon>
        <taxon>Rhodocyclales</taxon>
        <taxon>Zoogloeaceae</taxon>
        <taxon>Azoarcus</taxon>
    </lineage>
</organism>
<evidence type="ECO:0000259" key="5">
    <source>
        <dbReference type="Pfam" id="PF08479"/>
    </source>
</evidence>
<evidence type="ECO:0000256" key="2">
    <source>
        <dbReference type="ARBA" id="ARBA00022692"/>
    </source>
</evidence>
<feature type="domain" description="Haemolysin activator HlyB C-terminal" evidence="4">
    <location>
        <begin position="197"/>
        <end position="498"/>
    </location>
</feature>
<gene>
    <name evidence="6" type="ORF">C7389_11191</name>
</gene>
<keyword evidence="1" id="KW-0472">Membrane</keyword>
<keyword evidence="2" id="KW-0812">Transmembrane</keyword>
<dbReference type="EMBL" id="SNVV01000011">
    <property type="protein sequence ID" value="TDN49612.1"/>
    <property type="molecule type" value="Genomic_DNA"/>
</dbReference>
<dbReference type="Gene3D" id="2.40.160.50">
    <property type="entry name" value="membrane protein fhac: a member of the omp85/tpsb transporter family"/>
    <property type="match status" value="1"/>
</dbReference>
<keyword evidence="3" id="KW-0998">Cell outer membrane</keyword>
<dbReference type="PANTHER" id="PTHR34597:SF1">
    <property type="entry name" value="HEME_HEMOPEXIN TRANSPORTER PROTEIN HUXB"/>
    <property type="match status" value="1"/>
</dbReference>
<comment type="caution">
    <text evidence="6">The sequence shown here is derived from an EMBL/GenBank/DDBJ whole genome shotgun (WGS) entry which is preliminary data.</text>
</comment>
<dbReference type="AlphaFoldDB" id="A0A4V3BM70"/>
<proteinExistence type="predicted"/>
<keyword evidence="1" id="KW-1134">Transmembrane beta strand</keyword>
<evidence type="ECO:0000313" key="6">
    <source>
        <dbReference type="EMBL" id="TDN49612.1"/>
    </source>
</evidence>
<evidence type="ECO:0000256" key="3">
    <source>
        <dbReference type="ARBA" id="ARBA00023237"/>
    </source>
</evidence>
<keyword evidence="7" id="KW-1185">Reference proteome</keyword>
<sequence>MLAWLSSAGAIAQSALPPGIGEAIKETQPPRPQAPQQAPAPVIIQQDEAPLRLQSSETLMVQAFRFEGADFIPEAELQERVASYRGRALNMRDIEEAAGRITALYRSRGYPVARAYVPRQDAREGTLTIRVLVGKYGKVSLRNRSLVGDGVLKDALAPLEADAAVSRETLERAMLIVGDMPGAEMPRIAISPGERQGSSDLEVEVEASKRFGAYAVADNQGSRYTGRNRLRAGVDLNSPLGIGDRLSLSGMASENEGLANGRLAYGFPLAANGLRGEIAASKTTYELGKEYKDLDATGDAYSIEGTLSYPLIRSRERNLYLSLNLAARRMRDEIEATDTSNSRKSKVGTLGAQYESWGSLLGYSSYSGFSLGLTYGHLELLNADEEALNKAGANTGGDYGRLNLAFAGSFALSEMFSLSVALSAQKALMGKNLDGTEQMSISGTNGVKAYREVVLGDNGYLANAELRYVLPEVAGLNHSFGLFTDTGRIHLQNADYTTTNGVRLSDVGVAYYVGYKALMGSIQVARKVGPRPGVVEEDDKTRVLLQVGLAF</sequence>
<dbReference type="Gene3D" id="3.10.20.310">
    <property type="entry name" value="membrane protein fhac"/>
    <property type="match status" value="1"/>
</dbReference>
<accession>A0A4V3BM70</accession>
<dbReference type="PANTHER" id="PTHR34597">
    <property type="entry name" value="SLR1661 PROTEIN"/>
    <property type="match status" value="1"/>
</dbReference>
<dbReference type="GO" id="GO:0008320">
    <property type="term" value="F:protein transmembrane transporter activity"/>
    <property type="evidence" value="ECO:0007669"/>
    <property type="project" value="TreeGrafter"/>
</dbReference>
<reference evidence="6 7" key="1">
    <citation type="submission" date="2019-03" db="EMBL/GenBank/DDBJ databases">
        <title>Genomic Encyclopedia of Type Strains, Phase IV (KMG-IV): sequencing the most valuable type-strain genomes for metagenomic binning, comparative biology and taxonomic classification.</title>
        <authorList>
            <person name="Goeker M."/>
        </authorList>
    </citation>
    <scope>NUCLEOTIDE SEQUENCE [LARGE SCALE GENOMIC DNA]</scope>
    <source>
        <strain evidence="6 7">DSM 12121</strain>
    </source>
</reference>
<dbReference type="GO" id="GO:0046819">
    <property type="term" value="P:protein secretion by the type V secretion system"/>
    <property type="evidence" value="ECO:0007669"/>
    <property type="project" value="TreeGrafter"/>
</dbReference>
<protein>
    <submittedName>
        <fullName evidence="6">Hemolysin activation/secretion protein</fullName>
    </submittedName>
</protein>
<evidence type="ECO:0000313" key="7">
    <source>
        <dbReference type="Proteomes" id="UP000295129"/>
    </source>
</evidence>
<dbReference type="InterPro" id="IPR051544">
    <property type="entry name" value="TPS_OM_transporter"/>
</dbReference>
<name>A0A4V3BM70_9RHOO</name>
<dbReference type="Pfam" id="PF03865">
    <property type="entry name" value="ShlB"/>
    <property type="match status" value="1"/>
</dbReference>
<feature type="domain" description="Polypeptide-transport-associated ShlB-type" evidence="5">
    <location>
        <begin position="61"/>
        <end position="134"/>
    </location>
</feature>
<dbReference type="GO" id="GO:0098046">
    <property type="term" value="C:type V protein secretion system complex"/>
    <property type="evidence" value="ECO:0007669"/>
    <property type="project" value="TreeGrafter"/>
</dbReference>
<dbReference type="InterPro" id="IPR013686">
    <property type="entry name" value="Polypept-transport_assoc_ShlB"/>
</dbReference>